<dbReference type="PROSITE" id="PS50893">
    <property type="entry name" value="ABC_TRANSPORTER_2"/>
    <property type="match status" value="1"/>
</dbReference>
<evidence type="ECO:0000313" key="8">
    <source>
        <dbReference type="EMBL" id="ACL57692.1"/>
    </source>
</evidence>
<keyword evidence="6" id="KW-0406">Ion transport</keyword>
<evidence type="ECO:0000256" key="2">
    <source>
        <dbReference type="ARBA" id="ARBA00022448"/>
    </source>
</evidence>
<gene>
    <name evidence="8" type="ordered locus">Mnod_2736</name>
</gene>
<evidence type="ECO:0000259" key="7">
    <source>
        <dbReference type="PROSITE" id="PS50893"/>
    </source>
</evidence>
<dbReference type="SMART" id="SM00382">
    <property type="entry name" value="AAA"/>
    <property type="match status" value="1"/>
</dbReference>
<comment type="similarity">
    <text evidence="1">Belongs to the ABC transporter superfamily.</text>
</comment>
<dbReference type="PROSITE" id="PS00211">
    <property type="entry name" value="ABC_TRANSPORTER_1"/>
    <property type="match status" value="1"/>
</dbReference>
<evidence type="ECO:0000256" key="1">
    <source>
        <dbReference type="ARBA" id="ARBA00005417"/>
    </source>
</evidence>
<dbReference type="EMBL" id="CP001349">
    <property type="protein sequence ID" value="ACL57692.1"/>
    <property type="molecule type" value="Genomic_DNA"/>
</dbReference>
<organism evidence="8 9">
    <name type="scientific">Methylobacterium nodulans (strain LMG 21967 / CNCM I-2342 / ORS 2060)</name>
    <dbReference type="NCBI Taxonomy" id="460265"/>
    <lineage>
        <taxon>Bacteria</taxon>
        <taxon>Pseudomonadati</taxon>
        <taxon>Pseudomonadota</taxon>
        <taxon>Alphaproteobacteria</taxon>
        <taxon>Hyphomicrobiales</taxon>
        <taxon>Methylobacteriaceae</taxon>
        <taxon>Methylobacterium</taxon>
    </lineage>
</organism>
<sequence length="261" mass="27461">MSREPLLRVEDLAFGYGARIVGSGVGFALSAGEVLCLLGPNGCGKTTLFKTVLGLLPMKAGRVLVEGESVARWPRARLARSIAYVPQAHAALFPFTVRDVVLMGRASRLKPFASPGRADHAAAEAALAALGIAHLAERVYTEVSGGERQLALIARALAGEPRLLVMDEPTASLDFGNQARVLGQIRRLAERGLGVILSTHDPGHAFLCADRVALLRDGRLAGLGPPSDTITPESLERLYGVEVAVVPVPGHGRSVCTPVLA</sequence>
<feature type="domain" description="ABC transporter" evidence="7">
    <location>
        <begin position="7"/>
        <end position="242"/>
    </location>
</feature>
<dbReference type="SUPFAM" id="SSF52540">
    <property type="entry name" value="P-loop containing nucleoside triphosphate hydrolases"/>
    <property type="match status" value="1"/>
</dbReference>
<keyword evidence="3" id="KW-0547">Nucleotide-binding</keyword>
<dbReference type="InterPro" id="IPR017871">
    <property type="entry name" value="ABC_transporter-like_CS"/>
</dbReference>
<dbReference type="STRING" id="460265.Mnod_2736"/>
<name>B8IFF7_METNO</name>
<proteinExistence type="inferred from homology"/>
<keyword evidence="4" id="KW-0067">ATP-binding</keyword>
<dbReference type="GO" id="GO:0016887">
    <property type="term" value="F:ATP hydrolysis activity"/>
    <property type="evidence" value="ECO:0007669"/>
    <property type="project" value="InterPro"/>
</dbReference>
<evidence type="ECO:0000256" key="6">
    <source>
        <dbReference type="ARBA" id="ARBA00023065"/>
    </source>
</evidence>
<dbReference type="Pfam" id="PF00005">
    <property type="entry name" value="ABC_tran"/>
    <property type="match status" value="1"/>
</dbReference>
<dbReference type="GO" id="GO:0005524">
    <property type="term" value="F:ATP binding"/>
    <property type="evidence" value="ECO:0007669"/>
    <property type="project" value="UniProtKB-KW"/>
</dbReference>
<dbReference type="AlphaFoldDB" id="B8IFF7"/>
<keyword evidence="5" id="KW-0862">Zinc</keyword>
<dbReference type="InterPro" id="IPR050153">
    <property type="entry name" value="Metal_Ion_Import_ABC"/>
</dbReference>
<reference evidence="8 9" key="1">
    <citation type="submission" date="2009-01" db="EMBL/GenBank/DDBJ databases">
        <title>Complete sequence of chromosome of Methylobacterium nodulans ORS 2060.</title>
        <authorList>
            <consortium name="US DOE Joint Genome Institute"/>
            <person name="Lucas S."/>
            <person name="Copeland A."/>
            <person name="Lapidus A."/>
            <person name="Glavina del Rio T."/>
            <person name="Dalin E."/>
            <person name="Tice H."/>
            <person name="Bruce D."/>
            <person name="Goodwin L."/>
            <person name="Pitluck S."/>
            <person name="Sims D."/>
            <person name="Brettin T."/>
            <person name="Detter J.C."/>
            <person name="Han C."/>
            <person name="Larimer F."/>
            <person name="Land M."/>
            <person name="Hauser L."/>
            <person name="Kyrpides N."/>
            <person name="Ivanova N."/>
            <person name="Marx C.J."/>
            <person name="Richardson P."/>
        </authorList>
    </citation>
    <scope>NUCLEOTIDE SEQUENCE [LARGE SCALE GENOMIC DNA]</scope>
    <source>
        <strain evidence="9">LMG 21967 / CNCM I-2342 / ORS 2060</strain>
    </source>
</reference>
<keyword evidence="9" id="KW-1185">Reference proteome</keyword>
<dbReference type="FunFam" id="3.40.50.300:FF:000134">
    <property type="entry name" value="Iron-enterobactin ABC transporter ATP-binding protein"/>
    <property type="match status" value="1"/>
</dbReference>
<dbReference type="InterPro" id="IPR003439">
    <property type="entry name" value="ABC_transporter-like_ATP-bd"/>
</dbReference>
<evidence type="ECO:0000256" key="3">
    <source>
        <dbReference type="ARBA" id="ARBA00022741"/>
    </source>
</evidence>
<dbReference type="CDD" id="cd03214">
    <property type="entry name" value="ABC_Iron-Siderophores_B12_Hemin"/>
    <property type="match status" value="1"/>
</dbReference>
<dbReference type="Proteomes" id="UP000008207">
    <property type="component" value="Chromosome"/>
</dbReference>
<dbReference type="InterPro" id="IPR003593">
    <property type="entry name" value="AAA+_ATPase"/>
</dbReference>
<dbReference type="InterPro" id="IPR027417">
    <property type="entry name" value="P-loop_NTPase"/>
</dbReference>
<accession>B8IFF7</accession>
<dbReference type="PANTHER" id="PTHR42734:SF19">
    <property type="entry name" value="IRON COMPOUNDS ABC TRANSPORTER, ATP-BINDING PROTEIN"/>
    <property type="match status" value="1"/>
</dbReference>
<dbReference type="RefSeq" id="WP_015929369.1">
    <property type="nucleotide sequence ID" value="NC_011894.1"/>
</dbReference>
<protein>
    <submittedName>
        <fullName evidence="8">ABC transporter related</fullName>
    </submittedName>
</protein>
<dbReference type="HOGENOM" id="CLU_000604_1_11_5"/>
<dbReference type="Gene3D" id="3.40.50.300">
    <property type="entry name" value="P-loop containing nucleotide triphosphate hydrolases"/>
    <property type="match status" value="1"/>
</dbReference>
<dbReference type="eggNOG" id="COG1120">
    <property type="taxonomic scope" value="Bacteria"/>
</dbReference>
<evidence type="ECO:0000256" key="4">
    <source>
        <dbReference type="ARBA" id="ARBA00022840"/>
    </source>
</evidence>
<keyword evidence="2" id="KW-0813">Transport</keyword>
<dbReference type="PANTHER" id="PTHR42734">
    <property type="entry name" value="METAL TRANSPORT SYSTEM ATP-BINDING PROTEIN TM_0124-RELATED"/>
    <property type="match status" value="1"/>
</dbReference>
<evidence type="ECO:0000256" key="5">
    <source>
        <dbReference type="ARBA" id="ARBA00022906"/>
    </source>
</evidence>
<dbReference type="GO" id="GO:0006829">
    <property type="term" value="P:zinc ion transport"/>
    <property type="evidence" value="ECO:0007669"/>
    <property type="project" value="UniProtKB-KW"/>
</dbReference>
<keyword evidence="5" id="KW-0864">Zinc transport</keyword>
<evidence type="ECO:0000313" key="9">
    <source>
        <dbReference type="Proteomes" id="UP000008207"/>
    </source>
</evidence>
<dbReference type="KEGG" id="mno:Mnod_2736"/>